<accession>G9YRS6</accession>
<name>G9YRS6_FLAPL</name>
<comment type="caution">
    <text evidence="1">The sequence shown here is derived from an EMBL/GenBank/DDBJ whole genome shotgun (WGS) entry which is preliminary data.</text>
</comment>
<sequence length="103" mass="11412">MELAQDYSISHNMAVVFGGAAGLQNITEYAENLEVDRCPFCGHDAFLVLQSQYGTPAVAVECSYCHCRTVTSGPSYDYLTAKYTDIYDAIDGVQGRWNRRTTV</sequence>
<organism evidence="1 2">
    <name type="scientific">Flavonifractor plautii ATCC 29863</name>
    <dbReference type="NCBI Taxonomy" id="411475"/>
    <lineage>
        <taxon>Bacteria</taxon>
        <taxon>Bacillati</taxon>
        <taxon>Bacillota</taxon>
        <taxon>Clostridia</taxon>
        <taxon>Eubacteriales</taxon>
        <taxon>Oscillospiraceae</taxon>
        <taxon>Flavonifractor</taxon>
    </lineage>
</organism>
<reference evidence="1 2" key="1">
    <citation type="submission" date="2011-08" db="EMBL/GenBank/DDBJ databases">
        <authorList>
            <person name="Weinstock G."/>
            <person name="Sodergren E."/>
            <person name="Clifton S."/>
            <person name="Fulton L."/>
            <person name="Fulton B."/>
            <person name="Courtney L."/>
            <person name="Fronick C."/>
            <person name="Harrison M."/>
            <person name="Strong C."/>
            <person name="Farmer C."/>
            <person name="Delahaunty K."/>
            <person name="Markovic C."/>
            <person name="Hall O."/>
            <person name="Minx P."/>
            <person name="Tomlinson C."/>
            <person name="Mitreva M."/>
            <person name="Hou S."/>
            <person name="Chen J."/>
            <person name="Wollam A."/>
            <person name="Pepin K.H."/>
            <person name="Johnson M."/>
            <person name="Bhonagiri V."/>
            <person name="Zhang X."/>
            <person name="Suruliraj S."/>
            <person name="Warren W."/>
            <person name="Chinwalla A."/>
            <person name="Mardis E.R."/>
            <person name="Wilson R.K."/>
        </authorList>
    </citation>
    <scope>NUCLEOTIDE SEQUENCE [LARGE SCALE GENOMIC DNA]</scope>
    <source>
        <strain evidence="1 2">ATCC 29863</strain>
    </source>
</reference>
<evidence type="ECO:0008006" key="3">
    <source>
        <dbReference type="Google" id="ProtNLM"/>
    </source>
</evidence>
<protein>
    <recommendedName>
        <fullName evidence="3">Restriction alleviation protein, Lar family</fullName>
    </recommendedName>
</protein>
<evidence type="ECO:0000313" key="1">
    <source>
        <dbReference type="EMBL" id="EHM48568.1"/>
    </source>
</evidence>
<dbReference type="HOGENOM" id="CLU_2259634_0_0_9"/>
<evidence type="ECO:0000313" key="2">
    <source>
        <dbReference type="Proteomes" id="UP000004459"/>
    </source>
</evidence>
<gene>
    <name evidence="1" type="ORF">HMPREF0372_02227</name>
</gene>
<dbReference type="Proteomes" id="UP000004459">
    <property type="component" value="Unassembled WGS sequence"/>
</dbReference>
<proteinExistence type="predicted"/>
<dbReference type="EMBL" id="AGCK01000185">
    <property type="protein sequence ID" value="EHM48568.1"/>
    <property type="molecule type" value="Genomic_DNA"/>
</dbReference>
<dbReference type="AlphaFoldDB" id="G9YRS6"/>